<evidence type="ECO:0000313" key="3">
    <source>
        <dbReference type="EMBL" id="WRQ86338.1"/>
    </source>
</evidence>
<reference evidence="3 4" key="1">
    <citation type="submission" date="2023-12" db="EMBL/GenBank/DDBJ databases">
        <title>Description of an unclassified Opitutus bacterium of Verrucomicrobiota.</title>
        <authorList>
            <person name="Zhang D.-F."/>
        </authorList>
    </citation>
    <scope>NUCLEOTIDE SEQUENCE [LARGE SCALE GENOMIC DNA]</scope>
    <source>
        <strain evidence="3 4">WL0086</strain>
    </source>
</reference>
<dbReference type="Proteomes" id="UP000738431">
    <property type="component" value="Chromosome"/>
</dbReference>
<feature type="chain" id="PRO_5047353102" evidence="1">
    <location>
        <begin position="25"/>
        <end position="216"/>
    </location>
</feature>
<dbReference type="InterPro" id="IPR021796">
    <property type="entry name" value="Tll0287-like_dom"/>
</dbReference>
<evidence type="ECO:0000313" key="4">
    <source>
        <dbReference type="Proteomes" id="UP000738431"/>
    </source>
</evidence>
<accession>A0ABZ1C3Q3</accession>
<keyword evidence="4" id="KW-1185">Reference proteome</keyword>
<keyword evidence="1" id="KW-0732">Signal</keyword>
<evidence type="ECO:0000259" key="2">
    <source>
        <dbReference type="Pfam" id="PF11845"/>
    </source>
</evidence>
<dbReference type="RefSeq" id="WP_221031267.1">
    <property type="nucleotide sequence ID" value="NZ_CP139781.1"/>
</dbReference>
<organism evidence="3 4">
    <name type="scientific">Actomonas aquatica</name>
    <dbReference type="NCBI Taxonomy" id="2866162"/>
    <lineage>
        <taxon>Bacteria</taxon>
        <taxon>Pseudomonadati</taxon>
        <taxon>Verrucomicrobiota</taxon>
        <taxon>Opitutia</taxon>
        <taxon>Opitutales</taxon>
        <taxon>Opitutaceae</taxon>
        <taxon>Actomonas</taxon>
    </lineage>
</organism>
<sequence>MSPHRLLRLGAACLCWAAALPLVAQTASAPPAEPATKWRDPADPALSAHVAEAKVALQLLVSTLSASVAEAVADGGPHQGVSACQLQALPLTHRSAQQSPPRVTALKRTSLHVRNPANAPDPAESAALTHVAQLLSTGEDLPPLLVQELAATPEREAEIRVYKPLRLAAQCLACHGDPATFSPDLRETLATRYPTDAATGYEEGDWRGLIRVSLTP</sequence>
<name>A0ABZ1C3Q3_9BACT</name>
<proteinExistence type="predicted"/>
<feature type="domain" description="Tll0287-like" evidence="2">
    <location>
        <begin position="81"/>
        <end position="214"/>
    </location>
</feature>
<gene>
    <name evidence="3" type="ORF">K1X11_016100</name>
</gene>
<evidence type="ECO:0000256" key="1">
    <source>
        <dbReference type="SAM" id="SignalP"/>
    </source>
</evidence>
<feature type="signal peptide" evidence="1">
    <location>
        <begin position="1"/>
        <end position="24"/>
    </location>
</feature>
<dbReference type="Pfam" id="PF11845">
    <property type="entry name" value="Tll0287-like"/>
    <property type="match status" value="1"/>
</dbReference>
<protein>
    <submittedName>
        <fullName evidence="3">DUF3365 domain-containing protein</fullName>
    </submittedName>
</protein>
<dbReference type="EMBL" id="CP139781">
    <property type="protein sequence ID" value="WRQ86338.1"/>
    <property type="molecule type" value="Genomic_DNA"/>
</dbReference>